<proteinExistence type="inferred from homology"/>
<organism evidence="2 3">
    <name type="scientific">Salmo salar</name>
    <name type="common">Atlantic salmon</name>
    <dbReference type="NCBI Taxonomy" id="8030"/>
    <lineage>
        <taxon>Eukaryota</taxon>
        <taxon>Metazoa</taxon>
        <taxon>Chordata</taxon>
        <taxon>Craniata</taxon>
        <taxon>Vertebrata</taxon>
        <taxon>Euteleostomi</taxon>
        <taxon>Actinopterygii</taxon>
        <taxon>Neopterygii</taxon>
        <taxon>Teleostei</taxon>
        <taxon>Protacanthopterygii</taxon>
        <taxon>Salmoniformes</taxon>
        <taxon>Salmonidae</taxon>
        <taxon>Salmoninae</taxon>
        <taxon>Salmo</taxon>
    </lineage>
</organism>
<gene>
    <name evidence="3" type="primary">LOC106575731</name>
</gene>
<accession>A0A1S3MXB4</accession>
<reference evidence="3" key="1">
    <citation type="submission" date="2025-08" db="UniProtKB">
        <authorList>
            <consortium name="RefSeq"/>
        </authorList>
    </citation>
    <scope>IDENTIFICATION</scope>
</reference>
<dbReference type="InterPro" id="IPR036705">
    <property type="entry name" value="Ribosyl_crysJ1_sf"/>
</dbReference>
<evidence type="ECO:0000313" key="2">
    <source>
        <dbReference type="Proteomes" id="UP001652741"/>
    </source>
</evidence>
<dbReference type="PANTHER" id="PTHR16222">
    <property type="entry name" value="ADP-RIBOSYLGLYCOHYDROLASE"/>
    <property type="match status" value="1"/>
</dbReference>
<evidence type="ECO:0000313" key="3">
    <source>
        <dbReference type="RefSeq" id="XP_045555182.1"/>
    </source>
</evidence>
<sequence length="228" mass="24769">MTTPGTHGDTYAESFHRAFFSDWQDPKPTSSSKVLEFAEQRYQQKMNVSVPDSQLDAIGCLPMAIPFVLLSATANEDQAVSAAVEFVRLTHPKVEKYVTLYARALHATLNGECLKQQAGAALKSPELDAWDTCKPYIQKAARFPTSSAEGLKVHQSAVEMLGNACYTQGALSSMFYLAHKFHSDPHGGILANTNCGGENCNRGFALGALLGARAGYTVDLYPRSGRMD</sequence>
<dbReference type="RefSeq" id="XP_045555182.1">
    <property type="nucleotide sequence ID" value="XM_045699226.1"/>
</dbReference>
<dbReference type="Gene3D" id="1.10.4080.10">
    <property type="entry name" value="ADP-ribosylation/Crystallin J1"/>
    <property type="match status" value="1"/>
</dbReference>
<evidence type="ECO:0000256" key="1">
    <source>
        <dbReference type="ARBA" id="ARBA00010702"/>
    </source>
</evidence>
<name>A0A1S3MXB4_SALSA</name>
<dbReference type="InterPro" id="IPR005502">
    <property type="entry name" value="Ribosyl_crysJ1"/>
</dbReference>
<keyword evidence="2" id="KW-1185">Reference proteome</keyword>
<dbReference type="PANTHER" id="PTHR16222:SF34">
    <property type="entry name" value="ADP-RIBOSYLGLYCOHYDROLASE"/>
    <property type="match status" value="1"/>
</dbReference>
<protein>
    <submittedName>
        <fullName evidence="3">Uncharacterized protein isoform X2</fullName>
    </submittedName>
</protein>
<dbReference type="Pfam" id="PF03747">
    <property type="entry name" value="ADP_ribosyl_GH"/>
    <property type="match status" value="1"/>
</dbReference>
<dbReference type="Proteomes" id="UP001652741">
    <property type="component" value="Chromosome ssa17"/>
</dbReference>
<dbReference type="AlphaFoldDB" id="A0A1S3MXB4"/>
<comment type="similarity">
    <text evidence="1">Belongs to the ADP-ribosylglycohydrolase family.</text>
</comment>
<dbReference type="SUPFAM" id="SSF101478">
    <property type="entry name" value="ADP-ribosylglycohydrolase"/>
    <property type="match status" value="1"/>
</dbReference>
<dbReference type="InterPro" id="IPR050792">
    <property type="entry name" value="ADP-ribosylglycohydrolase"/>
</dbReference>
<dbReference type="GeneID" id="106575731"/>